<evidence type="ECO:0000313" key="3">
    <source>
        <dbReference type="Proteomes" id="UP000007805"/>
    </source>
</evidence>
<feature type="compositionally biased region" description="Basic and acidic residues" evidence="1">
    <location>
        <begin position="62"/>
        <end position="77"/>
    </location>
</feature>
<feature type="compositionally biased region" description="Basic residues" evidence="1">
    <location>
        <begin position="38"/>
        <end position="54"/>
    </location>
</feature>
<dbReference type="RefSeq" id="XP_003191517.1">
    <property type="nucleotide sequence ID" value="XM_003191469.1"/>
</dbReference>
<dbReference type="AlphaFoldDB" id="E6QY00"/>
<proteinExistence type="predicted"/>
<dbReference type="Proteomes" id="UP000007805">
    <property type="component" value="Chromosome A"/>
</dbReference>
<name>E6QY00_CRYGW</name>
<sequence>MWCHKRCFMETEPWGNDGERQFNIHDAVKQDDSMMRNVKGKQRRKKASATKRHNQPLLQDQDPGKQKARIEDEKRRTEKGECAVYTYYYAAGNRKPEVREGSPRLRRHIGSLTLTC</sequence>
<evidence type="ECO:0000256" key="1">
    <source>
        <dbReference type="SAM" id="MobiDB-lite"/>
    </source>
</evidence>
<dbReference type="HOGENOM" id="CLU_2196835_0_0_1"/>
<accession>E6QY00</accession>
<dbReference type="GeneID" id="10187809"/>
<dbReference type="KEGG" id="cgi:CGB_A5560C"/>
<keyword evidence="3" id="KW-1185">Reference proteome</keyword>
<feature type="region of interest" description="Disordered" evidence="1">
    <location>
        <begin position="26"/>
        <end position="77"/>
    </location>
</feature>
<gene>
    <name evidence="2" type="ordered locus">CGB_A5560C</name>
</gene>
<evidence type="ECO:0000313" key="2">
    <source>
        <dbReference type="EMBL" id="ADV19730.1"/>
    </source>
</evidence>
<dbReference type="VEuPathDB" id="FungiDB:CGB_A5560C"/>
<dbReference type="EMBL" id="CP000286">
    <property type="protein sequence ID" value="ADV19730.1"/>
    <property type="molecule type" value="Genomic_DNA"/>
</dbReference>
<reference key="2">
    <citation type="journal article" date="2011" name="MBio">
        <title>Genome variation in Cryptococcus gattii, an emerging pathogen of immunocompetent hosts.</title>
        <authorList>
            <person name="D'Souza C.A."/>
            <person name="Kronstad J.W."/>
            <person name="Taylor G."/>
            <person name="Warren R."/>
            <person name="Yuen M."/>
            <person name="Hu G."/>
            <person name="Jung W.H."/>
            <person name="Sham A."/>
            <person name="Kidd S.E."/>
            <person name="Tangen K."/>
            <person name="Lee N."/>
            <person name="Zeilmaker T."/>
            <person name="Sawkins J."/>
            <person name="McVicker G."/>
            <person name="Shah S."/>
            <person name="Gnerre S."/>
            <person name="Griggs A."/>
            <person name="Zeng Q."/>
            <person name="Bartlett K."/>
            <person name="Li W."/>
            <person name="Wang X."/>
            <person name="Heitman J."/>
            <person name="Stajich J.E."/>
            <person name="Fraser J.A."/>
            <person name="Meyer W."/>
            <person name="Carter D."/>
            <person name="Schein J."/>
            <person name="Krzywinski M."/>
            <person name="Kwong-Chung K.J."/>
            <person name="Varma A."/>
            <person name="Wang J."/>
            <person name="Brunham R."/>
            <person name="Fyfe M."/>
            <person name="Ouellette B.F.F."/>
            <person name="Siddiqui A."/>
            <person name="Marra M."/>
            <person name="Jones S."/>
            <person name="Holt R."/>
            <person name="Birren B.W."/>
            <person name="Galagan J.E."/>
            <person name="Cuomo C.A."/>
        </authorList>
    </citation>
    <scope>NUCLEOTIDE SEQUENCE</scope>
    <source>
        <strain>WM276</strain>
    </source>
</reference>
<reference evidence="2 3" key="1">
    <citation type="journal article" date="2011" name="MBio">
        <title>Genome variation in Cryptococcus gattii, an emerging pathogen of immunocompetent hosts.</title>
        <authorList>
            <person name="D'Souza C.A."/>
            <person name="Kronstad J.W."/>
            <person name="Taylor G."/>
            <person name="Warren R."/>
            <person name="Yuen M."/>
            <person name="Hu G."/>
            <person name="Jung W.H."/>
            <person name="Sham A."/>
            <person name="Kidd S.E."/>
            <person name="Tangen K."/>
            <person name="Lee N."/>
            <person name="Zeilmaker T."/>
            <person name="Sawkins J."/>
            <person name="McVicker G."/>
            <person name="Shah S."/>
            <person name="Gnerre S."/>
            <person name="Griggs A."/>
            <person name="Zeng Q."/>
            <person name="Bartlett K."/>
            <person name="Li W."/>
            <person name="Wang X."/>
            <person name="Heitman J."/>
            <person name="Stajich J.E."/>
            <person name="Fraser J.A."/>
            <person name="Meyer W."/>
            <person name="Carter D."/>
            <person name="Schein J."/>
            <person name="Krzywinski M."/>
            <person name="Kwon-Chung K.J."/>
            <person name="Varma A."/>
            <person name="Wang J."/>
            <person name="Brunham R."/>
            <person name="Fyfe M."/>
            <person name="Ouellette B.F."/>
            <person name="Siddiqui A."/>
            <person name="Marra M."/>
            <person name="Jones S."/>
            <person name="Holt R."/>
            <person name="Birren B.W."/>
            <person name="Galagan J.E."/>
            <person name="Cuomo C.A."/>
        </authorList>
    </citation>
    <scope>NUCLEOTIDE SEQUENCE [LARGE SCALE GENOMIC DNA]</scope>
    <source>
        <strain evidence="3">WM276 / ATCC MYA-4071</strain>
    </source>
</reference>
<protein>
    <submittedName>
        <fullName evidence="2">Uncharacterized protein</fullName>
    </submittedName>
</protein>
<organism evidence="2 3">
    <name type="scientific">Cryptococcus gattii serotype B (strain WM276 / ATCC MYA-4071)</name>
    <name type="common">Filobasidiella gattii</name>
    <name type="synonym">Cryptococcus bacillisporus</name>
    <dbReference type="NCBI Taxonomy" id="367775"/>
    <lineage>
        <taxon>Eukaryota</taxon>
        <taxon>Fungi</taxon>
        <taxon>Dikarya</taxon>
        <taxon>Basidiomycota</taxon>
        <taxon>Agaricomycotina</taxon>
        <taxon>Tremellomycetes</taxon>
        <taxon>Tremellales</taxon>
        <taxon>Cryptococcaceae</taxon>
        <taxon>Cryptococcus</taxon>
        <taxon>Cryptococcus gattii species complex</taxon>
    </lineage>
</organism>